<keyword evidence="3" id="KW-1185">Reference proteome</keyword>
<name>A0A512HW81_9ACTN</name>
<dbReference type="AlphaFoldDB" id="A0A512HW81"/>
<comment type="caution">
    <text evidence="2">The sequence shown here is derived from an EMBL/GenBank/DDBJ whole genome shotgun (WGS) entry which is preliminary data.</text>
</comment>
<dbReference type="RefSeq" id="WP_146827578.1">
    <property type="nucleotide sequence ID" value="NZ_BAAAYQ010000001.1"/>
</dbReference>
<accession>A0A512HW81</accession>
<keyword evidence="1" id="KW-0812">Transmembrane</keyword>
<keyword evidence="1" id="KW-1133">Transmembrane helix</keyword>
<dbReference type="OrthoDB" id="5149112at2"/>
<gene>
    <name evidence="2" type="ORF">AFL01nite_20330</name>
</gene>
<sequence length="124" mass="12430">MGARETRQSLAFAALTGLVSVVPIGRAPRRVRIAVAATSGAVAGGAAFLALRSKDVPAPPSALAGAGLGGVAAGATALGFTVDRAFEQALVRRGVPHPRLVLGVLGAGLSYALDVLDRRFDTAD</sequence>
<dbReference type="Proteomes" id="UP000321769">
    <property type="component" value="Unassembled WGS sequence"/>
</dbReference>
<evidence type="ECO:0000256" key="1">
    <source>
        <dbReference type="SAM" id="Phobius"/>
    </source>
</evidence>
<dbReference type="EMBL" id="BJZQ01000009">
    <property type="protein sequence ID" value="GEO89706.1"/>
    <property type="molecule type" value="Genomic_DNA"/>
</dbReference>
<keyword evidence="1" id="KW-0472">Membrane</keyword>
<protein>
    <submittedName>
        <fullName evidence="2">Uncharacterized protein</fullName>
    </submittedName>
</protein>
<proteinExistence type="predicted"/>
<feature type="transmembrane region" description="Helical" evidence="1">
    <location>
        <begin position="63"/>
        <end position="80"/>
    </location>
</feature>
<evidence type="ECO:0000313" key="3">
    <source>
        <dbReference type="Proteomes" id="UP000321769"/>
    </source>
</evidence>
<organism evidence="2 3">
    <name type="scientific">Aeromicrobium flavum</name>
    <dbReference type="NCBI Taxonomy" id="416568"/>
    <lineage>
        <taxon>Bacteria</taxon>
        <taxon>Bacillati</taxon>
        <taxon>Actinomycetota</taxon>
        <taxon>Actinomycetes</taxon>
        <taxon>Propionibacteriales</taxon>
        <taxon>Nocardioidaceae</taxon>
        <taxon>Aeromicrobium</taxon>
    </lineage>
</organism>
<evidence type="ECO:0000313" key="2">
    <source>
        <dbReference type="EMBL" id="GEO89706.1"/>
    </source>
</evidence>
<reference evidence="2 3" key="1">
    <citation type="submission" date="2019-07" db="EMBL/GenBank/DDBJ databases">
        <title>Whole genome shotgun sequence of Aeromicrobium flavum NBRC 107625.</title>
        <authorList>
            <person name="Hosoyama A."/>
            <person name="Uohara A."/>
            <person name="Ohji S."/>
            <person name="Ichikawa N."/>
        </authorList>
    </citation>
    <scope>NUCLEOTIDE SEQUENCE [LARGE SCALE GENOMIC DNA]</scope>
    <source>
        <strain evidence="2 3">NBRC 107625</strain>
    </source>
</reference>
<feature type="transmembrane region" description="Helical" evidence="1">
    <location>
        <begin position="33"/>
        <end position="51"/>
    </location>
</feature>